<evidence type="ECO:0000313" key="2">
    <source>
        <dbReference type="EMBL" id="OIW22144.1"/>
    </source>
</evidence>
<protein>
    <submittedName>
        <fullName evidence="2">Uncharacterized protein</fullName>
    </submittedName>
</protein>
<feature type="compositionally biased region" description="Basic and acidic residues" evidence="1">
    <location>
        <begin position="37"/>
        <end position="47"/>
    </location>
</feature>
<sequence length="151" mass="16507">MTAFRVFSRDALTVARIQMQEIWMLSASCRSMQKLQKAAEMEGKVGEGHGSAQQEAKRNGPATRDASDFWNRSEEDHDSTHTHTSVSLQTTGTARGADGPAGSDGDEEDGGQEIGELDDGEEEDDAKGVQEIDEFDDGGEGDDVEETRRRR</sequence>
<proteinExistence type="predicted"/>
<dbReference type="EMBL" id="KV875155">
    <property type="protein sequence ID" value="OIW22144.1"/>
    <property type="molecule type" value="Genomic_DNA"/>
</dbReference>
<keyword evidence="3" id="KW-1185">Reference proteome</keyword>
<dbReference type="Proteomes" id="UP000182658">
    <property type="component" value="Unassembled WGS sequence"/>
</dbReference>
<feature type="compositionally biased region" description="Basic and acidic residues" evidence="1">
    <location>
        <begin position="65"/>
        <end position="81"/>
    </location>
</feature>
<accession>A0A1J7IX33</accession>
<reference evidence="2 3" key="1">
    <citation type="submission" date="2016-10" db="EMBL/GenBank/DDBJ databases">
        <title>Draft genome sequence of Coniochaeta ligniaria NRRL30616, a lignocellulolytic fungus for bioabatement of inhibitors in plant biomass hydrolysates.</title>
        <authorList>
            <consortium name="DOE Joint Genome Institute"/>
            <person name="Jimenez D.J."/>
            <person name="Hector R.E."/>
            <person name="Riley R."/>
            <person name="Sun H."/>
            <person name="Grigoriev I.V."/>
            <person name="Van Elsas J.D."/>
            <person name="Nichols N.N."/>
        </authorList>
    </citation>
    <scope>NUCLEOTIDE SEQUENCE [LARGE SCALE GENOMIC DNA]</scope>
    <source>
        <strain evidence="2 3">NRRL 30616</strain>
    </source>
</reference>
<feature type="compositionally biased region" description="Polar residues" evidence="1">
    <location>
        <begin position="82"/>
        <end position="93"/>
    </location>
</feature>
<gene>
    <name evidence="2" type="ORF">CONLIGDRAFT_687827</name>
</gene>
<dbReference type="InParanoid" id="A0A1J7IX33"/>
<feature type="region of interest" description="Disordered" evidence="1">
    <location>
        <begin position="37"/>
        <end position="151"/>
    </location>
</feature>
<evidence type="ECO:0000313" key="3">
    <source>
        <dbReference type="Proteomes" id="UP000182658"/>
    </source>
</evidence>
<name>A0A1J7IX33_9PEZI</name>
<organism evidence="2 3">
    <name type="scientific">Coniochaeta ligniaria NRRL 30616</name>
    <dbReference type="NCBI Taxonomy" id="1408157"/>
    <lineage>
        <taxon>Eukaryota</taxon>
        <taxon>Fungi</taxon>
        <taxon>Dikarya</taxon>
        <taxon>Ascomycota</taxon>
        <taxon>Pezizomycotina</taxon>
        <taxon>Sordariomycetes</taxon>
        <taxon>Sordariomycetidae</taxon>
        <taxon>Coniochaetales</taxon>
        <taxon>Coniochaetaceae</taxon>
        <taxon>Coniochaeta</taxon>
    </lineage>
</organism>
<feature type="compositionally biased region" description="Acidic residues" evidence="1">
    <location>
        <begin position="104"/>
        <end position="145"/>
    </location>
</feature>
<dbReference type="AlphaFoldDB" id="A0A1J7IX33"/>
<evidence type="ECO:0000256" key="1">
    <source>
        <dbReference type="SAM" id="MobiDB-lite"/>
    </source>
</evidence>